<proteinExistence type="predicted"/>
<protein>
    <submittedName>
        <fullName evidence="1">Uncharacterized protein</fullName>
    </submittedName>
</protein>
<evidence type="ECO:0000313" key="1">
    <source>
        <dbReference type="EMBL" id="GEM50193.1"/>
    </source>
</evidence>
<organism evidence="1 2">
    <name type="scientific">Deinococcus cellulosilyticus (strain DSM 18568 / NBRC 106333 / KACC 11606 / 5516J-15)</name>
    <dbReference type="NCBI Taxonomy" id="1223518"/>
    <lineage>
        <taxon>Bacteria</taxon>
        <taxon>Thermotogati</taxon>
        <taxon>Deinococcota</taxon>
        <taxon>Deinococci</taxon>
        <taxon>Deinococcales</taxon>
        <taxon>Deinococcaceae</taxon>
        <taxon>Deinococcus</taxon>
    </lineage>
</organism>
<dbReference type="AlphaFoldDB" id="A0A511NBN8"/>
<gene>
    <name evidence="1" type="ORF">DC3_58280</name>
</gene>
<reference evidence="1 2" key="1">
    <citation type="submission" date="2019-07" db="EMBL/GenBank/DDBJ databases">
        <title>Whole genome shotgun sequence of Deinococcus cellulosilyticus NBRC 106333.</title>
        <authorList>
            <person name="Hosoyama A."/>
            <person name="Uohara A."/>
            <person name="Ohji S."/>
            <person name="Ichikawa N."/>
        </authorList>
    </citation>
    <scope>NUCLEOTIDE SEQUENCE [LARGE SCALE GENOMIC DNA]</scope>
    <source>
        <strain evidence="1 2">NBRC 106333</strain>
    </source>
</reference>
<dbReference type="EMBL" id="BJXB01000076">
    <property type="protein sequence ID" value="GEM50193.1"/>
    <property type="molecule type" value="Genomic_DNA"/>
</dbReference>
<sequence>MVERDVHLHLFCNPTPETLQNSGGCVHVNALIKGGLDAPHSS</sequence>
<dbReference type="Proteomes" id="UP000321306">
    <property type="component" value="Unassembled WGS sequence"/>
</dbReference>
<keyword evidence="2" id="KW-1185">Reference proteome</keyword>
<comment type="caution">
    <text evidence="1">The sequence shown here is derived from an EMBL/GenBank/DDBJ whole genome shotgun (WGS) entry which is preliminary data.</text>
</comment>
<accession>A0A511NBN8</accession>
<evidence type="ECO:0000313" key="2">
    <source>
        <dbReference type="Proteomes" id="UP000321306"/>
    </source>
</evidence>
<name>A0A511NBN8_DEIC1</name>